<dbReference type="EMBL" id="JACAZH010000024">
    <property type="protein sequence ID" value="KAF7342785.1"/>
    <property type="molecule type" value="Genomic_DNA"/>
</dbReference>
<comment type="caution">
    <text evidence="2">The sequence shown here is derived from an EMBL/GenBank/DDBJ whole genome shotgun (WGS) entry which is preliminary data.</text>
</comment>
<proteinExistence type="predicted"/>
<sequence>MPRYHPGRPPRPLPLPLASESKRLTFLHVVASCECGDSELHVAAFVTIVDCWTAPSSSTMPSSNPQTRYIYIHARLLRSPDARGLFGRLLKSGECAPIGVSGVQQAPSHLSSGGTPRPDSRRSRPSLSFRLTAFCWGGGRRILLLSLGEAGTALRPFWLLAVRRDRSLVSAFDREHVYPRPRASLVCLRPLPHLQLSILDLLGLNETSSSSSLVGR</sequence>
<gene>
    <name evidence="2" type="ORF">MSAN_01994000</name>
</gene>
<dbReference type="Proteomes" id="UP000623467">
    <property type="component" value="Unassembled WGS sequence"/>
</dbReference>
<reference evidence="2" key="1">
    <citation type="submission" date="2020-05" db="EMBL/GenBank/DDBJ databases">
        <title>Mycena genomes resolve the evolution of fungal bioluminescence.</title>
        <authorList>
            <person name="Tsai I.J."/>
        </authorList>
    </citation>
    <scope>NUCLEOTIDE SEQUENCE</scope>
    <source>
        <strain evidence="2">160909Yilan</strain>
    </source>
</reference>
<evidence type="ECO:0000256" key="1">
    <source>
        <dbReference type="SAM" id="MobiDB-lite"/>
    </source>
</evidence>
<name>A0A8H6XM34_9AGAR</name>
<evidence type="ECO:0000313" key="2">
    <source>
        <dbReference type="EMBL" id="KAF7342785.1"/>
    </source>
</evidence>
<accession>A0A8H6XM34</accession>
<dbReference type="AlphaFoldDB" id="A0A8H6XM34"/>
<feature type="region of interest" description="Disordered" evidence="1">
    <location>
        <begin position="100"/>
        <end position="124"/>
    </location>
</feature>
<protein>
    <submittedName>
        <fullName evidence="2">Uncharacterized protein</fullName>
    </submittedName>
</protein>
<evidence type="ECO:0000313" key="3">
    <source>
        <dbReference type="Proteomes" id="UP000623467"/>
    </source>
</evidence>
<keyword evidence="3" id="KW-1185">Reference proteome</keyword>
<organism evidence="2 3">
    <name type="scientific">Mycena sanguinolenta</name>
    <dbReference type="NCBI Taxonomy" id="230812"/>
    <lineage>
        <taxon>Eukaryota</taxon>
        <taxon>Fungi</taxon>
        <taxon>Dikarya</taxon>
        <taxon>Basidiomycota</taxon>
        <taxon>Agaricomycotina</taxon>
        <taxon>Agaricomycetes</taxon>
        <taxon>Agaricomycetidae</taxon>
        <taxon>Agaricales</taxon>
        <taxon>Marasmiineae</taxon>
        <taxon>Mycenaceae</taxon>
        <taxon>Mycena</taxon>
    </lineage>
</organism>